<feature type="transmembrane region" description="Helical" evidence="2">
    <location>
        <begin position="31"/>
        <end position="50"/>
    </location>
</feature>
<feature type="region of interest" description="Disordered" evidence="1">
    <location>
        <begin position="189"/>
        <end position="236"/>
    </location>
</feature>
<dbReference type="Proteomes" id="UP000281553">
    <property type="component" value="Unassembled WGS sequence"/>
</dbReference>
<keyword evidence="4" id="KW-1185">Reference proteome</keyword>
<feature type="region of interest" description="Disordered" evidence="1">
    <location>
        <begin position="255"/>
        <end position="332"/>
    </location>
</feature>
<name>A0A3P7NGX0_DIBLA</name>
<feature type="compositionally biased region" description="Polar residues" evidence="1">
    <location>
        <begin position="322"/>
        <end position="332"/>
    </location>
</feature>
<proteinExistence type="predicted"/>
<evidence type="ECO:0000313" key="3">
    <source>
        <dbReference type="EMBL" id="VDN08749.1"/>
    </source>
</evidence>
<keyword evidence="2" id="KW-0472">Membrane</keyword>
<sequence length="332" mass="36529">MASTLAKLLTYKFLTFTDIFDNLFSQSAPKLVLWTLLILLVICLPIYLLFRNTARESLLKDNGEDNYPEVYNLLDRWRTQNYWVLDKLIEICMAFVSGPPGSAMLPKNVQDIFYNPELSSPLSFELSQSPMFNANSVDFDEDAIDDEYYFVDRESSSSIQPNTMSSNKIATGELPSNFLSARESIEEATTPLVSGQHQHSRDNPPSSRSPSPAPQTEDMTTQNGDGSSTTETAESIEGGTGGMVVLAHNPGLKHKLASTHVRPPFQRSASDYEKEANAAAASEETGVDPHNVTERIGEAEPVPLDPIVHPPSSEMEDKLQPTAASNRPIATS</sequence>
<evidence type="ECO:0000256" key="2">
    <source>
        <dbReference type="SAM" id="Phobius"/>
    </source>
</evidence>
<dbReference type="AlphaFoldDB" id="A0A3P7NGX0"/>
<protein>
    <submittedName>
        <fullName evidence="3">Uncharacterized protein</fullName>
    </submittedName>
</protein>
<keyword evidence="2" id="KW-1133">Transmembrane helix</keyword>
<evidence type="ECO:0000256" key="1">
    <source>
        <dbReference type="SAM" id="MobiDB-lite"/>
    </source>
</evidence>
<feature type="compositionally biased region" description="Polar residues" evidence="1">
    <location>
        <begin position="217"/>
        <end position="233"/>
    </location>
</feature>
<accession>A0A3P7NGX0</accession>
<keyword evidence="2" id="KW-0812">Transmembrane</keyword>
<dbReference type="OrthoDB" id="9976063at2759"/>
<gene>
    <name evidence="3" type="ORF">DILT_LOCUS4580</name>
</gene>
<dbReference type="EMBL" id="UYRU01045715">
    <property type="protein sequence ID" value="VDN08749.1"/>
    <property type="molecule type" value="Genomic_DNA"/>
</dbReference>
<organism evidence="3 4">
    <name type="scientific">Dibothriocephalus latus</name>
    <name type="common">Fish tapeworm</name>
    <name type="synonym">Diphyllobothrium latum</name>
    <dbReference type="NCBI Taxonomy" id="60516"/>
    <lineage>
        <taxon>Eukaryota</taxon>
        <taxon>Metazoa</taxon>
        <taxon>Spiralia</taxon>
        <taxon>Lophotrochozoa</taxon>
        <taxon>Platyhelminthes</taxon>
        <taxon>Cestoda</taxon>
        <taxon>Eucestoda</taxon>
        <taxon>Diphyllobothriidea</taxon>
        <taxon>Diphyllobothriidae</taxon>
        <taxon>Dibothriocephalus</taxon>
    </lineage>
</organism>
<evidence type="ECO:0000313" key="4">
    <source>
        <dbReference type="Proteomes" id="UP000281553"/>
    </source>
</evidence>
<reference evidence="3 4" key="1">
    <citation type="submission" date="2018-11" db="EMBL/GenBank/DDBJ databases">
        <authorList>
            <consortium name="Pathogen Informatics"/>
        </authorList>
    </citation>
    <scope>NUCLEOTIDE SEQUENCE [LARGE SCALE GENOMIC DNA]</scope>
</reference>